<proteinExistence type="predicted"/>
<keyword evidence="6" id="KW-0238">DNA-binding</keyword>
<dbReference type="InterPro" id="IPR009514">
    <property type="entry name" value="Phage_Ndd"/>
</dbReference>
<keyword evidence="8" id="KW-1185">Reference proteome</keyword>
<evidence type="ECO:0000256" key="3">
    <source>
        <dbReference type="ARBA" id="ARBA00022504"/>
    </source>
</evidence>
<organism evidence="7 8">
    <name type="scientific">Erwinia phage Cronus</name>
    <dbReference type="NCBI Taxonomy" id="2163633"/>
    <lineage>
        <taxon>Viruses</taxon>
        <taxon>Duplodnaviria</taxon>
        <taxon>Heunggongvirae</taxon>
        <taxon>Uroviricota</taxon>
        <taxon>Caudoviricetes</taxon>
        <taxon>Pantevenvirales</taxon>
        <taxon>Straboviridae</taxon>
        <taxon>Tevenvirinae</taxon>
        <taxon>Risoevirus</taxon>
        <taxon>Risoevirus cronus</taxon>
        <taxon>Roskildevirus cronus</taxon>
    </lineage>
</organism>
<dbReference type="Pfam" id="PF06591">
    <property type="entry name" value="Phage_T4_Ndd"/>
    <property type="match status" value="1"/>
</dbReference>
<dbReference type="KEGG" id="vg:65112867"/>
<reference evidence="7" key="1">
    <citation type="submission" date="2018-03" db="EMBL/GenBank/DDBJ databases">
        <title>Phage therapy in agriculture - a green tech approach to combat plant pathogenic bacteria.</title>
        <authorList>
            <person name="Carstens A.B."/>
            <person name="Djurhuus A.M."/>
            <person name="Hansen L.H."/>
        </authorList>
    </citation>
    <scope>NUCLEOTIDE SEQUENCE [LARGE SCALE GENOMIC DNA]</scope>
</reference>
<evidence type="ECO:0000256" key="5">
    <source>
        <dbReference type="ARBA" id="ARBA00023019"/>
    </source>
</evidence>
<evidence type="ECO:0000256" key="4">
    <source>
        <dbReference type="ARBA" id="ARBA00022581"/>
    </source>
</evidence>
<keyword evidence="4" id="KW-0945">Host-virus interaction</keyword>
<dbReference type="RefSeq" id="YP_010095233.1">
    <property type="nucleotide sequence ID" value="NC_055743.1"/>
</dbReference>
<evidence type="ECO:0000256" key="2">
    <source>
        <dbReference type="ARBA" id="ARBA00015643"/>
    </source>
</evidence>
<dbReference type="GO" id="GO:0003677">
    <property type="term" value="F:DNA binding"/>
    <property type="evidence" value="ECO:0007669"/>
    <property type="project" value="UniProtKB-KW"/>
</dbReference>
<keyword evidence="3" id="KW-1121">Modulation of host cell cycle by virus</keyword>
<name>A0A2S1GM36_9CAUD</name>
<accession>A0A2S1GM36</accession>
<evidence type="ECO:0000256" key="6">
    <source>
        <dbReference type="ARBA" id="ARBA00023125"/>
    </source>
</evidence>
<dbReference type="EMBL" id="MH059636">
    <property type="protein sequence ID" value="AWD90434.1"/>
    <property type="molecule type" value="Genomic_DNA"/>
</dbReference>
<keyword evidence="5" id="KW-1248">Inhibition of host DNA replication by virus</keyword>
<comment type="function">
    <text evidence="1">Disorganizes the host nucleoid and inhibits replication, but without host DNA cleavage or degradation. Only the architecture of the nucleoid is affected. May act on the host chromosomal sequences that determine the structure of the nucleoid. Binds to dsDNA but not to ssDNA.</text>
</comment>
<dbReference type="GO" id="GO:0098673">
    <property type="term" value="P:symbiont-mediated suppression of host DNA replication"/>
    <property type="evidence" value="ECO:0007669"/>
    <property type="project" value="UniProtKB-KW"/>
</dbReference>
<evidence type="ECO:0000313" key="8">
    <source>
        <dbReference type="Proteomes" id="UP000246316"/>
    </source>
</evidence>
<evidence type="ECO:0000313" key="7">
    <source>
        <dbReference type="EMBL" id="AWD90434.1"/>
    </source>
</evidence>
<dbReference type="GO" id="GO:0044071">
    <property type="term" value="P:symbiont-mediated perturbation of host cell cycle progression"/>
    <property type="evidence" value="ECO:0007669"/>
    <property type="project" value="UniProtKB-KW"/>
</dbReference>
<dbReference type="GeneID" id="65112867"/>
<dbReference type="Proteomes" id="UP000246316">
    <property type="component" value="Segment"/>
</dbReference>
<evidence type="ECO:0000256" key="1">
    <source>
        <dbReference type="ARBA" id="ARBA00003241"/>
    </source>
</evidence>
<sequence>MKSIMTLNTLTTAGADNIAQVVKGKMPYATSHDNSQPGFYFFVNKKTQLVDARFFAGRQRSKQGLNGIIGNINRVDCTYVAQMLRRGTYDVYFLHADKMKPLTTGNGKGQIAMAFTRSYQSPYQTLTEVNQILGDNFKFTLQK</sequence>
<protein>
    <recommendedName>
        <fullName evidence="2">Nucleoid disruption protein</fullName>
    </recommendedName>
</protein>